<dbReference type="NCBIfam" id="TIGR01870">
    <property type="entry name" value="cas_TM1810_Csm2"/>
    <property type="match status" value="1"/>
</dbReference>
<keyword evidence="9" id="KW-1185">Reference proteome</keyword>
<keyword evidence="4" id="KW-0694">RNA-binding</keyword>
<evidence type="ECO:0000256" key="7">
    <source>
        <dbReference type="SAM" id="MobiDB-lite"/>
    </source>
</evidence>
<evidence type="ECO:0000256" key="3">
    <source>
        <dbReference type="ARBA" id="ARBA00016118"/>
    </source>
</evidence>
<evidence type="ECO:0000313" key="9">
    <source>
        <dbReference type="Proteomes" id="UP000067738"/>
    </source>
</evidence>
<gene>
    <name evidence="8" type="ORF">sm9_1185</name>
</gene>
<dbReference type="AlphaFoldDB" id="A0A0U3E9G9"/>
<evidence type="ECO:0000256" key="1">
    <source>
        <dbReference type="ARBA" id="ARBA00003640"/>
    </source>
</evidence>
<organism evidence="8 9">
    <name type="scientific">Methanobrevibacter millerae</name>
    <dbReference type="NCBI Taxonomy" id="230361"/>
    <lineage>
        <taxon>Archaea</taxon>
        <taxon>Methanobacteriati</taxon>
        <taxon>Methanobacteriota</taxon>
        <taxon>Methanomada group</taxon>
        <taxon>Methanobacteria</taxon>
        <taxon>Methanobacteriales</taxon>
        <taxon>Methanobacteriaceae</taxon>
        <taxon>Methanobrevibacter</taxon>
    </lineage>
</organism>
<name>A0A0U3E9G9_9EURY</name>
<evidence type="ECO:0000256" key="5">
    <source>
        <dbReference type="ARBA" id="ARBA00023118"/>
    </source>
</evidence>
<accession>A0A0U3E9G9</accession>
<evidence type="ECO:0000313" key="8">
    <source>
        <dbReference type="EMBL" id="ALT68968.1"/>
    </source>
</evidence>
<dbReference type="GeneID" id="26736145"/>
<reference evidence="8 9" key="1">
    <citation type="submission" date="2015-04" db="EMBL/GenBank/DDBJ databases">
        <title>The complete genome sequence of the rumen methanogen Methanobrevibacter millerae SM9.</title>
        <authorList>
            <person name="Leahy S.C."/>
            <person name="Kelly W.J."/>
            <person name="Pacheco D.M."/>
            <person name="Li D."/>
            <person name="Altermann E."/>
            <person name="Attwood G.T."/>
        </authorList>
    </citation>
    <scope>NUCLEOTIDE SEQUENCE [LARGE SCALE GENOMIC DNA]</scope>
    <source>
        <strain evidence="8 9">SM9</strain>
    </source>
</reference>
<dbReference type="Proteomes" id="UP000067738">
    <property type="component" value="Chromosome"/>
</dbReference>
<proteinExistence type="inferred from homology"/>
<dbReference type="KEGG" id="mmil:sm9_1185"/>
<comment type="similarity">
    <text evidence="2">Belongs to the CRISPR-associated Csm2 family.</text>
</comment>
<dbReference type="EMBL" id="CP011266">
    <property type="protein sequence ID" value="ALT68968.1"/>
    <property type="molecule type" value="Genomic_DNA"/>
</dbReference>
<protein>
    <recommendedName>
        <fullName evidence="3">CRISPR system Cms protein Csm2</fullName>
    </recommendedName>
    <alternativeName>
        <fullName evidence="6">CRISPR type III A-associated protein Csm2</fullName>
    </alternativeName>
</protein>
<dbReference type="GO" id="GO:0003723">
    <property type="term" value="F:RNA binding"/>
    <property type="evidence" value="ECO:0007669"/>
    <property type="project" value="UniProtKB-KW"/>
</dbReference>
<dbReference type="InterPro" id="IPR010149">
    <property type="entry name" value="CRISPR-assoc_prot_Csm2_III-A"/>
</dbReference>
<sequence length="150" mass="17847">MARDNNSKNKKNKNISSPKVDEFKIRNENKDFYKITIDEITDDNGLAYELAEAFIEDVSHTQLRNYYAHIKKIDRYSNEWSEIKPQLLLLKPRLASKLAQEKISYGFYNFMEFCIEKINQGTDDEIKEKNFERFVQLFESIVAYHNYLGE</sequence>
<evidence type="ECO:0000256" key="4">
    <source>
        <dbReference type="ARBA" id="ARBA00022884"/>
    </source>
</evidence>
<evidence type="ECO:0000256" key="2">
    <source>
        <dbReference type="ARBA" id="ARBA00006896"/>
    </source>
</evidence>
<dbReference type="Pfam" id="PF03750">
    <property type="entry name" value="Csm2_III-A"/>
    <property type="match status" value="1"/>
</dbReference>
<feature type="region of interest" description="Disordered" evidence="7">
    <location>
        <begin position="1"/>
        <end position="20"/>
    </location>
</feature>
<evidence type="ECO:0000256" key="6">
    <source>
        <dbReference type="ARBA" id="ARBA00031723"/>
    </source>
</evidence>
<dbReference type="PATRIC" id="fig|230361.4.peg.1225"/>
<dbReference type="OrthoDB" id="98719at2157"/>
<comment type="function">
    <text evidence="1">This subunit may be involved in monitoring complementarity of crRNA and target RNA.</text>
</comment>
<dbReference type="GO" id="GO:0051607">
    <property type="term" value="P:defense response to virus"/>
    <property type="evidence" value="ECO:0007669"/>
    <property type="project" value="UniProtKB-KW"/>
</dbReference>
<keyword evidence="5" id="KW-0051">Antiviral defense</keyword>
<dbReference type="RefSeq" id="WP_058739242.1">
    <property type="nucleotide sequence ID" value="NZ_CP011266.1"/>
</dbReference>